<keyword evidence="7 9" id="KW-0808">Transferase</keyword>
<evidence type="ECO:0000313" key="14">
    <source>
        <dbReference type="Proteomes" id="UP000009875"/>
    </source>
</evidence>
<evidence type="ECO:0000256" key="3">
    <source>
        <dbReference type="ARBA" id="ARBA00013236"/>
    </source>
</evidence>
<feature type="domain" description="Nicotinate phosphoribosyltransferase C-terminal" evidence="12">
    <location>
        <begin position="361"/>
        <end position="470"/>
    </location>
</feature>
<dbReference type="PIRSF" id="PIRSF000484">
    <property type="entry name" value="NAPRT"/>
    <property type="match status" value="1"/>
</dbReference>
<evidence type="ECO:0000256" key="1">
    <source>
        <dbReference type="ARBA" id="ARBA00004952"/>
    </source>
</evidence>
<dbReference type="Proteomes" id="UP000009875">
    <property type="component" value="Unassembled WGS sequence"/>
</dbReference>
<evidence type="ECO:0000256" key="5">
    <source>
        <dbReference type="ARBA" id="ARBA00022598"/>
    </source>
</evidence>
<accession>K9E7S8</accession>
<evidence type="ECO:0000256" key="7">
    <source>
        <dbReference type="ARBA" id="ARBA00022679"/>
    </source>
</evidence>
<dbReference type="SUPFAM" id="SSF51690">
    <property type="entry name" value="Nicotinate/Quinolinate PRTase C-terminal domain-like"/>
    <property type="match status" value="1"/>
</dbReference>
<dbReference type="InterPro" id="IPR006405">
    <property type="entry name" value="Nic_PRibTrfase_pncB"/>
</dbReference>
<dbReference type="UniPathway" id="UPA00253">
    <property type="reaction ID" value="UER00457"/>
</dbReference>
<dbReference type="InterPro" id="IPR041525">
    <property type="entry name" value="N/Namide_PRibTrfase"/>
</dbReference>
<dbReference type="GO" id="GO:0034355">
    <property type="term" value="P:NAD+ biosynthetic process via the salvage pathway"/>
    <property type="evidence" value="ECO:0007669"/>
    <property type="project" value="TreeGrafter"/>
</dbReference>
<dbReference type="Gene3D" id="3.20.20.70">
    <property type="entry name" value="Aldolase class I"/>
    <property type="match status" value="1"/>
</dbReference>
<evidence type="ECO:0000256" key="6">
    <source>
        <dbReference type="ARBA" id="ARBA00022642"/>
    </source>
</evidence>
<dbReference type="InterPro" id="IPR040727">
    <property type="entry name" value="NAPRTase_N"/>
</dbReference>
<dbReference type="HOGENOM" id="CLU_025154_2_1_9"/>
<comment type="similarity">
    <text evidence="2 9">Belongs to the NAPRTase family.</text>
</comment>
<comment type="PTM">
    <text evidence="9">Transiently phosphorylated on a His residue during the reaction cycle. Phosphorylation strongly increases the affinity for substrates and increases the rate of nicotinate D-ribonucleotide production. Dephosphorylation regenerates the low-affinity form of the enzyme, leading to product release.</text>
</comment>
<feature type="domain" description="Nicotinate/nicotinamide phosphoribosyltransferase" evidence="10">
    <location>
        <begin position="157"/>
        <end position="334"/>
    </location>
</feature>
<dbReference type="Gene3D" id="3.20.140.10">
    <property type="entry name" value="nicotinate phosphoribosyltransferase"/>
    <property type="match status" value="1"/>
</dbReference>
<dbReference type="SUPFAM" id="SSF54675">
    <property type="entry name" value="Nicotinate/Quinolinate PRTase N-terminal domain-like"/>
    <property type="match status" value="1"/>
</dbReference>
<dbReference type="PANTHER" id="PTHR11098:SF1">
    <property type="entry name" value="NICOTINATE PHOSPHORIBOSYLTRANSFERASE"/>
    <property type="match status" value="1"/>
</dbReference>
<dbReference type="EC" id="6.3.4.21" evidence="3 9"/>
<protein>
    <recommendedName>
        <fullName evidence="3 9">Nicotinate phosphoribosyltransferase</fullName>
        <ecNumber evidence="3 9">6.3.4.21</ecNumber>
    </recommendedName>
</protein>
<dbReference type="NCBIfam" id="NF006694">
    <property type="entry name" value="PRK09243.1-1"/>
    <property type="match status" value="1"/>
</dbReference>
<reference evidence="13 14" key="1">
    <citation type="submission" date="2012-09" db="EMBL/GenBank/DDBJ databases">
        <title>The Genome Sequence of Alloiococcus otitis ATCC 51267.</title>
        <authorList>
            <consortium name="The Broad Institute Genome Sequencing Platform"/>
            <person name="Earl A."/>
            <person name="Ward D."/>
            <person name="Feldgarden M."/>
            <person name="Gevers D."/>
            <person name="Huys G."/>
            <person name="Walker B."/>
            <person name="Young S.K."/>
            <person name="Zeng Q."/>
            <person name="Gargeya S."/>
            <person name="Fitzgerald M."/>
            <person name="Haas B."/>
            <person name="Abouelleil A."/>
            <person name="Alvarado L."/>
            <person name="Arachchi H.M."/>
            <person name="Berlin A.M."/>
            <person name="Chapman S.B."/>
            <person name="Goldberg J."/>
            <person name="Griggs A."/>
            <person name="Gujja S."/>
            <person name="Hansen M."/>
            <person name="Howarth C."/>
            <person name="Imamovic A."/>
            <person name="Larimer J."/>
            <person name="McCowen C."/>
            <person name="Montmayeur A."/>
            <person name="Murphy C."/>
            <person name="Neiman D."/>
            <person name="Pearson M."/>
            <person name="Priest M."/>
            <person name="Roberts A."/>
            <person name="Saif S."/>
            <person name="Shea T."/>
            <person name="Sisk P."/>
            <person name="Sykes S."/>
            <person name="Wortman J."/>
            <person name="Nusbaum C."/>
            <person name="Birren B."/>
        </authorList>
    </citation>
    <scope>NUCLEOTIDE SEQUENCE [LARGE SCALE GENOMIC DNA]</scope>
    <source>
        <strain evidence="13 14">ATCC 51267</strain>
    </source>
</reference>
<comment type="caution">
    <text evidence="13">The sequence shown here is derived from an EMBL/GenBank/DDBJ whole genome shotgun (WGS) entry which is preliminary data.</text>
</comment>
<evidence type="ECO:0000256" key="9">
    <source>
        <dbReference type="RuleBase" id="RU365100"/>
    </source>
</evidence>
<dbReference type="CDD" id="cd01570">
    <property type="entry name" value="NAPRTase_A"/>
    <property type="match status" value="1"/>
</dbReference>
<evidence type="ECO:0000259" key="12">
    <source>
        <dbReference type="Pfam" id="PF17956"/>
    </source>
</evidence>
<dbReference type="NCBIfam" id="NF006695">
    <property type="entry name" value="PRK09243.1-2"/>
    <property type="match status" value="1"/>
</dbReference>
<evidence type="ECO:0000256" key="2">
    <source>
        <dbReference type="ARBA" id="ARBA00010897"/>
    </source>
</evidence>
<organism evidence="13 14">
    <name type="scientific">Alloiococcus otitis ATCC 51267</name>
    <dbReference type="NCBI Taxonomy" id="883081"/>
    <lineage>
        <taxon>Bacteria</taxon>
        <taxon>Bacillati</taxon>
        <taxon>Bacillota</taxon>
        <taxon>Bacilli</taxon>
        <taxon>Lactobacillales</taxon>
        <taxon>Carnobacteriaceae</taxon>
        <taxon>Alloiococcus</taxon>
    </lineage>
</organism>
<dbReference type="STRING" id="883081.HMPREF9698_01425"/>
<evidence type="ECO:0000259" key="10">
    <source>
        <dbReference type="Pfam" id="PF04095"/>
    </source>
</evidence>
<comment type="catalytic activity">
    <reaction evidence="8 9">
        <text>5-phospho-alpha-D-ribose 1-diphosphate + nicotinate + ATP + H2O = nicotinate beta-D-ribonucleotide + ADP + phosphate + diphosphate</text>
        <dbReference type="Rhea" id="RHEA:36163"/>
        <dbReference type="ChEBI" id="CHEBI:15377"/>
        <dbReference type="ChEBI" id="CHEBI:30616"/>
        <dbReference type="ChEBI" id="CHEBI:32544"/>
        <dbReference type="ChEBI" id="CHEBI:33019"/>
        <dbReference type="ChEBI" id="CHEBI:43474"/>
        <dbReference type="ChEBI" id="CHEBI:57502"/>
        <dbReference type="ChEBI" id="CHEBI:58017"/>
        <dbReference type="ChEBI" id="CHEBI:456216"/>
        <dbReference type="EC" id="6.3.4.21"/>
    </reaction>
</comment>
<dbReference type="InterPro" id="IPR013785">
    <property type="entry name" value="Aldolase_TIM"/>
</dbReference>
<dbReference type="GO" id="GO:0005829">
    <property type="term" value="C:cytosol"/>
    <property type="evidence" value="ECO:0007669"/>
    <property type="project" value="TreeGrafter"/>
</dbReference>
<dbReference type="eggNOG" id="COG1488">
    <property type="taxonomic scope" value="Bacteria"/>
</dbReference>
<dbReference type="NCBIfam" id="NF009131">
    <property type="entry name" value="PRK12484.1"/>
    <property type="match status" value="1"/>
</dbReference>
<dbReference type="PATRIC" id="fig|883081.3.peg.1260"/>
<evidence type="ECO:0000259" key="11">
    <source>
        <dbReference type="Pfam" id="PF17767"/>
    </source>
</evidence>
<dbReference type="Pfam" id="PF17956">
    <property type="entry name" value="NAPRTase_C"/>
    <property type="match status" value="1"/>
</dbReference>
<dbReference type="InterPro" id="IPR041619">
    <property type="entry name" value="NAPRTase_C"/>
</dbReference>
<dbReference type="AlphaFoldDB" id="K9E7S8"/>
<keyword evidence="6 9" id="KW-0662">Pyridine nucleotide biosynthesis</keyword>
<dbReference type="Pfam" id="PF17767">
    <property type="entry name" value="NAPRTase_N"/>
    <property type="match status" value="1"/>
</dbReference>
<gene>
    <name evidence="13" type="ORF">HMPREF9698_01425</name>
</gene>
<comment type="pathway">
    <text evidence="1 9">Cofactor biosynthesis; NAD(+) biosynthesis; nicotinate D-ribonucleotide from nicotinate: step 1/1.</text>
</comment>
<feature type="domain" description="Nicotinate phosphoribosyltransferase N-terminal" evidence="11">
    <location>
        <begin position="11"/>
        <end position="135"/>
    </location>
</feature>
<dbReference type="EMBL" id="AGXA01000022">
    <property type="protein sequence ID" value="EKU93264.1"/>
    <property type="molecule type" value="Genomic_DNA"/>
</dbReference>
<evidence type="ECO:0000313" key="13">
    <source>
        <dbReference type="EMBL" id="EKU93264.1"/>
    </source>
</evidence>
<dbReference type="RefSeq" id="WP_003778518.1">
    <property type="nucleotide sequence ID" value="NZ_JH992960.1"/>
</dbReference>
<dbReference type="GO" id="GO:0047280">
    <property type="term" value="F:nicotinamide phosphoribosyltransferase activity"/>
    <property type="evidence" value="ECO:0007669"/>
    <property type="project" value="UniProtKB-ARBA"/>
</dbReference>
<keyword evidence="5 9" id="KW-0436">Ligase</keyword>
<dbReference type="PANTHER" id="PTHR11098">
    <property type="entry name" value="NICOTINATE PHOSPHORIBOSYLTRANSFERASE"/>
    <property type="match status" value="1"/>
</dbReference>
<keyword evidence="4" id="KW-0597">Phosphoprotein</keyword>
<evidence type="ECO:0000256" key="8">
    <source>
        <dbReference type="ARBA" id="ARBA00048668"/>
    </source>
</evidence>
<dbReference type="GO" id="GO:0004516">
    <property type="term" value="F:nicotinate phosphoribosyltransferase activity"/>
    <property type="evidence" value="ECO:0007669"/>
    <property type="project" value="UniProtKB-UniRule"/>
</dbReference>
<comment type="function">
    <text evidence="9">Catalyzes the first step in the biosynthesis of NAD from nicotinic acid, the ATP-dependent synthesis of beta-nicotinate D-ribonucleotide from nicotinate and 5-phospho-D-ribose 1-phosphate.</text>
</comment>
<dbReference type="NCBIfam" id="TIGR01513">
    <property type="entry name" value="NAPRTase_put"/>
    <property type="match status" value="1"/>
</dbReference>
<evidence type="ECO:0000256" key="4">
    <source>
        <dbReference type="ARBA" id="ARBA00022553"/>
    </source>
</evidence>
<dbReference type="Pfam" id="PF04095">
    <property type="entry name" value="NAPRTase"/>
    <property type="match status" value="1"/>
</dbReference>
<dbReference type="FunFam" id="3.20.20.70:FF:000076">
    <property type="entry name" value="Nicotinate phosphoribosyltransferase"/>
    <property type="match status" value="1"/>
</dbReference>
<keyword evidence="14" id="KW-1185">Reference proteome</keyword>
<dbReference type="InterPro" id="IPR036068">
    <property type="entry name" value="Nicotinate_pribotase-like_C"/>
</dbReference>
<sequence>MTQYANDSLALHTDLYEINMILTHWQKGNADRRAVFEMYFRDNPFGMGYAIFTGLERLIDYIENLHFSKSDIDYLRDSQNYPEEFLDYLANWHFRGSIRSYKEGEVAFANEPLIQVEGPIVDCQLIETALLNIVNFQTLIATKAAQIKTVAQEDSVLEFGSRRAQEIDASVWGARATYIGGCDATSNVLAGKRFGIPIAGTHAHALIQAYRDEVEAFRAYAETHRDCIFLVDTYNTLDSGVPNAIQVAREFGDKINFKGVRLDSGDLSYLSKRVRQQLDEAGFPEAKIYASSDLDSSTILNLKMQGAKIDVWGVGTKLITAYDQPALGGVYKLVSVQGNDGQMHNTLKLTGDADKISTPGKKQVYRIHSQQGRKPEGDYITFDDEKIDEKGDLFMFHPKHPYINKTVKDFKARPLLHDIYINGELVYDKPDLESIRAYSDQSLDEFYEEYKRVLNPENYPVDLSEALFNAKMETIKEFRHQAQSKETRKVFDAKEKGEA</sequence>
<proteinExistence type="inferred from homology"/>
<name>K9E7S8_9LACT</name>
<dbReference type="InterPro" id="IPR007229">
    <property type="entry name" value="Nic_PRibTrfase-Fam"/>
</dbReference>